<accession>A0A1X0D9X9</accession>
<dbReference type="InterPro" id="IPR003615">
    <property type="entry name" value="HNH_nuc"/>
</dbReference>
<dbReference type="InterPro" id="IPR003870">
    <property type="entry name" value="DUF222"/>
</dbReference>
<evidence type="ECO:0000256" key="1">
    <source>
        <dbReference type="SAM" id="MobiDB-lite"/>
    </source>
</evidence>
<dbReference type="CDD" id="cd00085">
    <property type="entry name" value="HNHc"/>
    <property type="match status" value="1"/>
</dbReference>
<sequence length="463" mass="50170">MSWSAVSNREAISAAFDALDSAFDSVLGLQFDAMTDAEKVDLCVRLERNMRRAPVIGHRLVGALAAEADPQALGGTSLADVLATALRISKEAAKQRIKDADQLGPRQTFSGEPLEPKLRHVAAAQQRGDVGAEHLRVISKFFDKLPWYIPVDLCDALEAHLADLASGLGPAELRKSAEKLAYLADQDGQPPTDEERARKRDFKIHPQDADGMSKVTGYLDPEATATLNALLAKYAAPGKCNPDDETPCVDGEPEPSAKAADSRSAGQRRHDALKAMGRALLASGALGQHNGLPATIIVSTTLQDLQSAAGHGVTGSGSWLPMSDVIRLASHAYHYLAVFDKHTEEALYLGRTKRFASPGQRIVLHAKYRGCTRPGCTVPADWCQVHHVDGWAAEGGNTDIDKLTLACGPDNRLIEKSGWTTRQRADGRTEWIPPPDLDTGQTRVNNYHFPERYLLPDDDDDVP</sequence>
<dbReference type="STRING" id="81858.BST23_00500"/>
<protein>
    <recommendedName>
        <fullName evidence="2">HNH nuclease domain-containing protein</fullName>
    </recommendedName>
</protein>
<gene>
    <name evidence="3" type="ORF">BST23_00500</name>
</gene>
<evidence type="ECO:0000259" key="2">
    <source>
        <dbReference type="SMART" id="SM00507"/>
    </source>
</evidence>
<proteinExistence type="predicted"/>
<reference evidence="3 4" key="1">
    <citation type="submission" date="2017-02" db="EMBL/GenBank/DDBJ databases">
        <title>The new phylogeny of genus Mycobacterium.</title>
        <authorList>
            <person name="Tortoli E."/>
            <person name="Trovato A."/>
            <person name="Cirillo D.M."/>
        </authorList>
    </citation>
    <scope>NUCLEOTIDE SEQUENCE [LARGE SCALE GENOMIC DNA]</scope>
    <source>
        <strain evidence="3 4">FI-09383</strain>
    </source>
</reference>
<feature type="domain" description="HNH nuclease" evidence="2">
    <location>
        <begin position="359"/>
        <end position="412"/>
    </location>
</feature>
<evidence type="ECO:0000313" key="3">
    <source>
        <dbReference type="EMBL" id="ORA69181.1"/>
    </source>
</evidence>
<dbReference type="Proteomes" id="UP000192772">
    <property type="component" value="Unassembled WGS sequence"/>
</dbReference>
<dbReference type="EMBL" id="MVHP01000001">
    <property type="protein sequence ID" value="ORA69181.1"/>
    <property type="molecule type" value="Genomic_DNA"/>
</dbReference>
<dbReference type="SMART" id="SM00507">
    <property type="entry name" value="HNHc"/>
    <property type="match status" value="1"/>
</dbReference>
<feature type="compositionally biased region" description="Acidic residues" evidence="1">
    <location>
        <begin position="244"/>
        <end position="253"/>
    </location>
</feature>
<name>A0A1X0D9X9_9MYCO</name>
<dbReference type="Pfam" id="PF02720">
    <property type="entry name" value="DUF222"/>
    <property type="match status" value="1"/>
</dbReference>
<organism evidence="3 4">
    <name type="scientific">Mycolicibacterium elephantis</name>
    <dbReference type="NCBI Taxonomy" id="81858"/>
    <lineage>
        <taxon>Bacteria</taxon>
        <taxon>Bacillati</taxon>
        <taxon>Actinomycetota</taxon>
        <taxon>Actinomycetes</taxon>
        <taxon>Mycobacteriales</taxon>
        <taxon>Mycobacteriaceae</taxon>
        <taxon>Mycolicibacterium</taxon>
    </lineage>
</organism>
<evidence type="ECO:0000313" key="4">
    <source>
        <dbReference type="Proteomes" id="UP000192772"/>
    </source>
</evidence>
<dbReference type="AlphaFoldDB" id="A0A1X0D9X9"/>
<comment type="caution">
    <text evidence="3">The sequence shown here is derived from an EMBL/GenBank/DDBJ whole genome shotgun (WGS) entry which is preliminary data.</text>
</comment>
<dbReference type="OrthoDB" id="4774865at2"/>
<dbReference type="RefSeq" id="WP_083042211.1">
    <property type="nucleotide sequence ID" value="NZ_MVHP01000001.1"/>
</dbReference>
<feature type="region of interest" description="Disordered" evidence="1">
    <location>
        <begin position="244"/>
        <end position="268"/>
    </location>
</feature>